<feature type="region of interest" description="Disordered" evidence="1">
    <location>
        <begin position="126"/>
        <end position="145"/>
    </location>
</feature>
<sequence length="320" mass="35512">MDMMDLLLAYEDLVPQADDLGTSAEDIAQADSDRWQRLFAFSPSEAVDGIQKWRSTFGRSTITADTSSMNKANLISSDCDKEAYEYAVATRRLHGSAASQPDPSSAGQLSGTILLLLLYLPETLQGSSNPESYENDAGDDDEDGDTAMQAVDAKAKFCLVDGCTRMRVLQRIAKVHPTFRPTFIRDAEARKDLSRHSLYPTLGVVDTTLPHRRPNTVDDDDTFRPAQDVYPVCYFFYGTLVDPAVLSRAVGLPPDRQPRYHNASIRGGRLTTWAGKYKGLVNGGVQNVVRGSAFLVRDAEEEDALRYYETDRYEAVRFIG</sequence>
<dbReference type="Pfam" id="PF06094">
    <property type="entry name" value="GGACT"/>
    <property type="match status" value="1"/>
</dbReference>
<feature type="compositionally biased region" description="Acidic residues" evidence="1">
    <location>
        <begin position="133"/>
        <end position="145"/>
    </location>
</feature>
<accession>A0AA38RTF0</accession>
<dbReference type="Proteomes" id="UP001174691">
    <property type="component" value="Unassembled WGS sequence"/>
</dbReference>
<feature type="domain" description="Gamma-glutamylcyclotransferase AIG2-like" evidence="2">
    <location>
        <begin position="234"/>
        <end position="315"/>
    </location>
</feature>
<dbReference type="Gene3D" id="3.10.490.10">
    <property type="entry name" value="Gamma-glutamyl cyclotransferase-like"/>
    <property type="match status" value="1"/>
</dbReference>
<protein>
    <recommendedName>
        <fullName evidence="2">Gamma-glutamylcyclotransferase AIG2-like domain-containing protein</fullName>
    </recommendedName>
</protein>
<dbReference type="InterPro" id="IPR036568">
    <property type="entry name" value="GGCT-like_sf"/>
</dbReference>
<dbReference type="AlphaFoldDB" id="A0AA38RTF0"/>
<keyword evidence="4" id="KW-1185">Reference proteome</keyword>
<gene>
    <name evidence="3" type="ORF">NKR19_g5972</name>
</gene>
<evidence type="ECO:0000259" key="2">
    <source>
        <dbReference type="Pfam" id="PF06094"/>
    </source>
</evidence>
<reference evidence="3" key="1">
    <citation type="submission" date="2022-07" db="EMBL/GenBank/DDBJ databases">
        <title>Fungi with potential for degradation of polypropylene.</title>
        <authorList>
            <person name="Gostincar C."/>
        </authorList>
    </citation>
    <scope>NUCLEOTIDE SEQUENCE</scope>
    <source>
        <strain evidence="3">EXF-13287</strain>
    </source>
</reference>
<organism evidence="3 4">
    <name type="scientific">Coniochaeta hoffmannii</name>
    <dbReference type="NCBI Taxonomy" id="91930"/>
    <lineage>
        <taxon>Eukaryota</taxon>
        <taxon>Fungi</taxon>
        <taxon>Dikarya</taxon>
        <taxon>Ascomycota</taxon>
        <taxon>Pezizomycotina</taxon>
        <taxon>Sordariomycetes</taxon>
        <taxon>Sordariomycetidae</taxon>
        <taxon>Coniochaetales</taxon>
        <taxon>Coniochaetaceae</taxon>
        <taxon>Coniochaeta</taxon>
    </lineage>
</organism>
<dbReference type="EMBL" id="JANBVN010000087">
    <property type="protein sequence ID" value="KAJ9148193.1"/>
    <property type="molecule type" value="Genomic_DNA"/>
</dbReference>
<dbReference type="InterPro" id="IPR013024">
    <property type="entry name" value="GGCT-like"/>
</dbReference>
<comment type="caution">
    <text evidence="3">The sequence shown here is derived from an EMBL/GenBank/DDBJ whole genome shotgun (WGS) entry which is preliminary data.</text>
</comment>
<evidence type="ECO:0000313" key="3">
    <source>
        <dbReference type="EMBL" id="KAJ9148193.1"/>
    </source>
</evidence>
<dbReference type="SUPFAM" id="SSF110857">
    <property type="entry name" value="Gamma-glutamyl cyclotransferase-like"/>
    <property type="match status" value="1"/>
</dbReference>
<name>A0AA38RTF0_9PEZI</name>
<proteinExistence type="predicted"/>
<dbReference type="InterPro" id="IPR009288">
    <property type="entry name" value="AIG2-like_dom"/>
</dbReference>
<dbReference type="CDD" id="cd06661">
    <property type="entry name" value="GGCT_like"/>
    <property type="match status" value="1"/>
</dbReference>
<evidence type="ECO:0000313" key="4">
    <source>
        <dbReference type="Proteomes" id="UP001174691"/>
    </source>
</evidence>
<evidence type="ECO:0000256" key="1">
    <source>
        <dbReference type="SAM" id="MobiDB-lite"/>
    </source>
</evidence>